<protein>
    <submittedName>
        <fullName evidence="2">Uncharacterized protein</fullName>
    </submittedName>
</protein>
<feature type="transmembrane region" description="Helical" evidence="1">
    <location>
        <begin position="90"/>
        <end position="109"/>
    </location>
</feature>
<gene>
    <name evidence="2" type="ORF">LKD71_13115</name>
</gene>
<evidence type="ECO:0000313" key="3">
    <source>
        <dbReference type="Proteomes" id="UP001197875"/>
    </source>
</evidence>
<keyword evidence="3" id="KW-1185">Reference proteome</keyword>
<comment type="caution">
    <text evidence="2">The sequence shown here is derived from an EMBL/GenBank/DDBJ whole genome shotgun (WGS) entry which is preliminary data.</text>
</comment>
<organism evidence="2 3">
    <name type="scientific">Fusicatenibacter faecihominis</name>
    <dbReference type="NCBI Taxonomy" id="2881276"/>
    <lineage>
        <taxon>Bacteria</taxon>
        <taxon>Bacillati</taxon>
        <taxon>Bacillota</taxon>
        <taxon>Clostridia</taxon>
        <taxon>Lachnospirales</taxon>
        <taxon>Lachnospiraceae</taxon>
        <taxon>Fusicatenibacter</taxon>
    </lineage>
</organism>
<reference evidence="2 3" key="1">
    <citation type="submission" date="2021-10" db="EMBL/GenBank/DDBJ databases">
        <title>Anaerobic single-cell dispensing facilitates the cultivation of human gut bacteria.</title>
        <authorList>
            <person name="Afrizal A."/>
        </authorList>
    </citation>
    <scope>NUCLEOTIDE SEQUENCE [LARGE SCALE GENOMIC DNA]</scope>
    <source>
        <strain evidence="2 3">CLA-AA-H277</strain>
    </source>
</reference>
<dbReference type="RefSeq" id="WP_227615796.1">
    <property type="nucleotide sequence ID" value="NZ_JAJEPR010000026.1"/>
</dbReference>
<feature type="transmembrane region" description="Helical" evidence="1">
    <location>
        <begin position="193"/>
        <end position="217"/>
    </location>
</feature>
<evidence type="ECO:0000256" key="1">
    <source>
        <dbReference type="SAM" id="Phobius"/>
    </source>
</evidence>
<evidence type="ECO:0000313" key="2">
    <source>
        <dbReference type="EMBL" id="MCC2190725.1"/>
    </source>
</evidence>
<name>A0AAE3J7T8_9FIRM</name>
<dbReference type="AlphaFoldDB" id="A0AAE3J7T8"/>
<feature type="transmembrane region" description="Helical" evidence="1">
    <location>
        <begin position="12"/>
        <end position="33"/>
    </location>
</feature>
<feature type="transmembrane region" description="Helical" evidence="1">
    <location>
        <begin position="53"/>
        <end position="78"/>
    </location>
</feature>
<dbReference type="EMBL" id="JAJEPR010000026">
    <property type="protein sequence ID" value="MCC2190725.1"/>
    <property type="molecule type" value="Genomic_DNA"/>
</dbReference>
<proteinExistence type="predicted"/>
<dbReference type="Proteomes" id="UP001197875">
    <property type="component" value="Unassembled WGS sequence"/>
</dbReference>
<feature type="transmembrane region" description="Helical" evidence="1">
    <location>
        <begin position="129"/>
        <end position="148"/>
    </location>
</feature>
<sequence>MNRKKFLFYGRLWGITVGGALVAGLLLALITWLNRGGDVRGMIWYMLAVDCMMIGYFCLQILPFSTYMSTVPLMLAFGCRRKEVILSSQILKFLNILGILAVTAIFLLLQSRMKGNQVEIQRMKDMFLMSALLLLSGGSVGNLIGVLYNLIGRWVMILYVILSGLTGGMVGVVTELSSTPDINTFGDLLGNTAFLTAAFVAAPVFIAADLIVSWLVLRRTEVRC</sequence>
<keyword evidence="1" id="KW-0472">Membrane</keyword>
<accession>A0AAE3J7T8</accession>
<keyword evidence="1" id="KW-1133">Transmembrane helix</keyword>
<feature type="transmembrane region" description="Helical" evidence="1">
    <location>
        <begin position="155"/>
        <end position="173"/>
    </location>
</feature>
<keyword evidence="1" id="KW-0812">Transmembrane</keyword>